<dbReference type="AlphaFoldDB" id="A0AA40TW36"/>
<dbReference type="InterPro" id="IPR001155">
    <property type="entry name" value="OxRdtase_FMN_N"/>
</dbReference>
<dbReference type="GO" id="GO:0016491">
    <property type="term" value="F:oxidoreductase activity"/>
    <property type="evidence" value="ECO:0007669"/>
    <property type="project" value="UniProtKB-KW"/>
</dbReference>
<dbReference type="PANTHER" id="PTHR43656:SF2">
    <property type="entry name" value="BINDING OXIDOREDUCTASE, PUTATIVE (AFU_ORTHOLOGUE AFUA_2G08260)-RELATED"/>
    <property type="match status" value="1"/>
</dbReference>
<evidence type="ECO:0000256" key="1">
    <source>
        <dbReference type="ARBA" id="ARBA00022630"/>
    </source>
</evidence>
<dbReference type="SUPFAM" id="SSF51395">
    <property type="entry name" value="FMN-linked oxidoreductases"/>
    <property type="match status" value="1"/>
</dbReference>
<sequence>MPWEIARGAGPRRTGSCRRQWLRTPLRQKFAQILSIIVKPLYRNAWVPMSCSCTYRRAGCVYDCGNSQAICTVRVRSMSEISKHVTAPFDMGHLKLKNRYALAPMTRVSATEEGCATHAMARYYERFARGGFGLIITEGNYTDRSFSQGYRFQPGITDDEQAQAWRATTEALHRHGSAVIAQIMHAGALSQANRFVNEAIGPSAIRPKGEQMAFYYGEGSYRVPRAMSDKDIADVIEGFVRATQLAIGTAGFDGVEIHGANGYLLDQFLTDYSNQRTDQWGGDVEQRLRLTLEVIAEVKKVAGQAPVGVRLSQGKVNDFEHKWAGGERDAEIIFGALADAGVDYIHVTEHEAWQPAFHQGEASLVKLARRYAPGVVLIANGGLHEPDKAQQVLQDGADIIAVGKGALANPDLPRLLLEGGAVRDFDPSILGPIANIKDRELAFNMAS</sequence>
<dbReference type="CDD" id="cd02803">
    <property type="entry name" value="OYE_like_FMN_family"/>
    <property type="match status" value="1"/>
</dbReference>
<dbReference type="Gene3D" id="3.20.20.70">
    <property type="entry name" value="Aldolase class I"/>
    <property type="match status" value="1"/>
</dbReference>
<keyword evidence="1" id="KW-0285">Flavoprotein</keyword>
<dbReference type="GO" id="GO:0010181">
    <property type="term" value="F:FMN binding"/>
    <property type="evidence" value="ECO:0007669"/>
    <property type="project" value="InterPro"/>
</dbReference>
<proteinExistence type="predicted"/>
<name>A0AA40TW36_9PSED</name>
<protein>
    <submittedName>
        <fullName evidence="4">NADH:flavin oxidoreductase / NADH oxidase family protein</fullName>
    </submittedName>
</protein>
<dbReference type="InterPro" id="IPR013785">
    <property type="entry name" value="Aldolase_TIM"/>
</dbReference>
<evidence type="ECO:0000313" key="5">
    <source>
        <dbReference type="Proteomes" id="UP000050523"/>
    </source>
</evidence>
<gene>
    <name evidence="4" type="ORF">ALO43_04472</name>
</gene>
<dbReference type="Proteomes" id="UP000050523">
    <property type="component" value="Unassembled WGS sequence"/>
</dbReference>
<evidence type="ECO:0000256" key="2">
    <source>
        <dbReference type="ARBA" id="ARBA00023002"/>
    </source>
</evidence>
<accession>A0AA40TW36</accession>
<organism evidence="4 5">
    <name type="scientific">Pseudomonas tremae</name>
    <dbReference type="NCBI Taxonomy" id="200454"/>
    <lineage>
        <taxon>Bacteria</taxon>
        <taxon>Pseudomonadati</taxon>
        <taxon>Pseudomonadota</taxon>
        <taxon>Gammaproteobacteria</taxon>
        <taxon>Pseudomonadales</taxon>
        <taxon>Pseudomonadaceae</taxon>
        <taxon>Pseudomonas</taxon>
    </lineage>
</organism>
<dbReference type="PANTHER" id="PTHR43656">
    <property type="entry name" value="BINDING OXIDOREDUCTASE, PUTATIVE (AFU_ORTHOLOGUE AFUA_2G08260)-RELATED"/>
    <property type="match status" value="1"/>
</dbReference>
<evidence type="ECO:0000313" key="4">
    <source>
        <dbReference type="EMBL" id="KPZ05384.1"/>
    </source>
</evidence>
<comment type="caution">
    <text evidence="4">The sequence shown here is derived from an EMBL/GenBank/DDBJ whole genome shotgun (WGS) entry which is preliminary data.</text>
</comment>
<dbReference type="Pfam" id="PF00724">
    <property type="entry name" value="Oxidored_FMN"/>
    <property type="match status" value="1"/>
</dbReference>
<keyword evidence="2" id="KW-0560">Oxidoreductase</keyword>
<dbReference type="EMBL" id="LJRO01000090">
    <property type="protein sequence ID" value="KPZ05384.1"/>
    <property type="molecule type" value="Genomic_DNA"/>
</dbReference>
<reference evidence="4 5" key="1">
    <citation type="submission" date="2015-09" db="EMBL/GenBank/DDBJ databases">
        <title>Genome announcement of multiple Pseudomonas syringae strains.</title>
        <authorList>
            <person name="Thakur S."/>
            <person name="Wang P.W."/>
            <person name="Gong Y."/>
            <person name="Weir B.S."/>
            <person name="Guttman D.S."/>
        </authorList>
    </citation>
    <scope>NUCLEOTIDE SEQUENCE [LARGE SCALE GENOMIC DNA]</scope>
    <source>
        <strain evidence="4 5">ICMP9151</strain>
    </source>
</reference>
<dbReference type="InterPro" id="IPR051799">
    <property type="entry name" value="NADH_flavin_oxidoreductase"/>
</dbReference>
<evidence type="ECO:0000259" key="3">
    <source>
        <dbReference type="Pfam" id="PF00724"/>
    </source>
</evidence>
<feature type="domain" description="NADH:flavin oxidoreductase/NADH oxidase N-terminal" evidence="3">
    <location>
        <begin position="87"/>
        <end position="415"/>
    </location>
</feature>